<name>A0A6A5H898_CAERE</name>
<keyword evidence="1" id="KW-0863">Zinc-finger</keyword>
<gene>
    <name evidence="3" type="ORF">GCK72_004016</name>
</gene>
<dbReference type="CTD" id="9800071"/>
<protein>
    <recommendedName>
        <fullName evidence="2">C2H2-type domain-containing protein</fullName>
    </recommendedName>
</protein>
<reference evidence="3 4" key="1">
    <citation type="submission" date="2019-12" db="EMBL/GenBank/DDBJ databases">
        <title>Chromosome-level assembly of the Caenorhabditis remanei genome.</title>
        <authorList>
            <person name="Teterina A.A."/>
            <person name="Willis J.H."/>
            <person name="Phillips P.C."/>
        </authorList>
    </citation>
    <scope>NUCLEOTIDE SEQUENCE [LARGE SCALE GENOMIC DNA]</scope>
    <source>
        <strain evidence="3 4">PX506</strain>
        <tissue evidence="3">Whole organism</tissue>
    </source>
</reference>
<feature type="domain" description="C2H2-type" evidence="2">
    <location>
        <begin position="156"/>
        <end position="183"/>
    </location>
</feature>
<accession>A0A6A5H898</accession>
<dbReference type="KEGG" id="crq:GCK72_004016"/>
<evidence type="ECO:0000256" key="1">
    <source>
        <dbReference type="PROSITE-ProRule" id="PRU00042"/>
    </source>
</evidence>
<proteinExistence type="predicted"/>
<evidence type="ECO:0000313" key="3">
    <source>
        <dbReference type="EMBL" id="KAF1764070.1"/>
    </source>
</evidence>
<organism evidence="3 4">
    <name type="scientific">Caenorhabditis remanei</name>
    <name type="common">Caenorhabditis vulgaris</name>
    <dbReference type="NCBI Taxonomy" id="31234"/>
    <lineage>
        <taxon>Eukaryota</taxon>
        <taxon>Metazoa</taxon>
        <taxon>Ecdysozoa</taxon>
        <taxon>Nematoda</taxon>
        <taxon>Chromadorea</taxon>
        <taxon>Rhabditida</taxon>
        <taxon>Rhabditina</taxon>
        <taxon>Rhabditomorpha</taxon>
        <taxon>Rhabditoidea</taxon>
        <taxon>Rhabditidae</taxon>
        <taxon>Peloderinae</taxon>
        <taxon>Caenorhabditis</taxon>
    </lineage>
</organism>
<dbReference type="PROSITE" id="PS00028">
    <property type="entry name" value="ZINC_FINGER_C2H2_1"/>
    <property type="match status" value="1"/>
</dbReference>
<dbReference type="GO" id="GO:0008270">
    <property type="term" value="F:zinc ion binding"/>
    <property type="evidence" value="ECO:0007669"/>
    <property type="project" value="UniProtKB-KW"/>
</dbReference>
<evidence type="ECO:0000313" key="4">
    <source>
        <dbReference type="Proteomes" id="UP000483820"/>
    </source>
</evidence>
<evidence type="ECO:0000259" key="2">
    <source>
        <dbReference type="PROSITE" id="PS50157"/>
    </source>
</evidence>
<keyword evidence="1" id="KW-0479">Metal-binding</keyword>
<dbReference type="InterPro" id="IPR013087">
    <property type="entry name" value="Znf_C2H2_type"/>
</dbReference>
<dbReference type="Proteomes" id="UP000483820">
    <property type="component" value="Chromosome II"/>
</dbReference>
<dbReference type="RefSeq" id="XP_003101550.2">
    <property type="nucleotide sequence ID" value="XM_003101502.2"/>
</dbReference>
<dbReference type="PROSITE" id="PS50157">
    <property type="entry name" value="ZINC_FINGER_C2H2_2"/>
    <property type="match status" value="1"/>
</dbReference>
<dbReference type="GeneID" id="9800071"/>
<dbReference type="AlphaFoldDB" id="A0A6A5H898"/>
<keyword evidence="1" id="KW-0862">Zinc</keyword>
<comment type="caution">
    <text evidence="3">The sequence shown here is derived from an EMBL/GenBank/DDBJ whole genome shotgun (WGS) entry which is preliminary data.</text>
</comment>
<dbReference type="EMBL" id="WUAV01000002">
    <property type="protein sequence ID" value="KAF1764070.1"/>
    <property type="molecule type" value="Genomic_DNA"/>
</dbReference>
<sequence length="205" mass="24165">MSPSPRREFTFVEPPINSSHYLQLAQSTLLKLRKKKDSSLRIRVLHKELIKSIWKLPVKPVKARKIPNILRRRGIQKLRARRGVVALPKPLSEYIEQLEKESALRETSLHHKMLRQVKTINRCKTVTDLLKTSKKLKFECDRLVAQRSKDNQESMWSCEKCDRGFKDFSSYNHHMEYHSKVTSFMEGMDSEPKCVEQEEMSSKRI</sequence>